<dbReference type="GO" id="GO:0005524">
    <property type="term" value="F:ATP binding"/>
    <property type="evidence" value="ECO:0007669"/>
    <property type="project" value="InterPro"/>
</dbReference>
<dbReference type="Gene3D" id="3.40.50.300">
    <property type="entry name" value="P-loop containing nucleotide triphosphate hydrolases"/>
    <property type="match status" value="1"/>
</dbReference>
<gene>
    <name evidence="13" type="ORF">LIER_28403</name>
</gene>
<dbReference type="CDD" id="cd03275">
    <property type="entry name" value="ABC_SMC1_euk"/>
    <property type="match status" value="1"/>
</dbReference>
<dbReference type="SUPFAM" id="SSF52540">
    <property type="entry name" value="P-loop containing nucleoside triphosphate hydrolases"/>
    <property type="match status" value="1"/>
</dbReference>
<dbReference type="GO" id="GO:0005634">
    <property type="term" value="C:nucleus"/>
    <property type="evidence" value="ECO:0007669"/>
    <property type="project" value="UniProtKB-SubCell"/>
</dbReference>
<keyword evidence="5" id="KW-0132">Cell division</keyword>
<dbReference type="InterPro" id="IPR003395">
    <property type="entry name" value="RecF/RecN/SMC_N"/>
</dbReference>
<dbReference type="GO" id="GO:0003677">
    <property type="term" value="F:DNA binding"/>
    <property type="evidence" value="ECO:0007669"/>
    <property type="project" value="TreeGrafter"/>
</dbReference>
<dbReference type="InterPro" id="IPR036277">
    <property type="entry name" value="SMC_hinge_sf"/>
</dbReference>
<dbReference type="GO" id="GO:0051321">
    <property type="term" value="P:meiotic cell cycle"/>
    <property type="evidence" value="ECO:0007669"/>
    <property type="project" value="UniProtKB-KW"/>
</dbReference>
<evidence type="ECO:0000313" key="14">
    <source>
        <dbReference type="Proteomes" id="UP001454036"/>
    </source>
</evidence>
<proteinExistence type="inferred from homology"/>
<evidence type="ECO:0000256" key="7">
    <source>
        <dbReference type="ARBA" id="ARBA00023054"/>
    </source>
</evidence>
<dbReference type="InterPro" id="IPR027417">
    <property type="entry name" value="P-loop_NTPase"/>
</dbReference>
<dbReference type="PANTHER" id="PTHR18937:SF12">
    <property type="entry name" value="STRUCTURAL MAINTENANCE OF CHROMOSOMES PROTEIN"/>
    <property type="match status" value="1"/>
</dbReference>
<evidence type="ECO:0000256" key="10">
    <source>
        <dbReference type="SAM" id="Coils"/>
    </source>
</evidence>
<evidence type="ECO:0000259" key="12">
    <source>
        <dbReference type="Pfam" id="PF06470"/>
    </source>
</evidence>
<evidence type="ECO:0000256" key="6">
    <source>
        <dbReference type="ARBA" id="ARBA00022776"/>
    </source>
</evidence>
<dbReference type="InterPro" id="IPR028468">
    <property type="entry name" value="Smc1_ABC"/>
</dbReference>
<dbReference type="SUPFAM" id="SSF75553">
    <property type="entry name" value="Smc hinge domain"/>
    <property type="match status" value="1"/>
</dbReference>
<dbReference type="Pfam" id="PF02463">
    <property type="entry name" value="SMC_N"/>
    <property type="match status" value="1"/>
</dbReference>
<comment type="caution">
    <text evidence="13">The sequence shown here is derived from an EMBL/GenBank/DDBJ whole genome shotgun (WGS) entry which is preliminary data.</text>
</comment>
<dbReference type="PANTHER" id="PTHR18937">
    <property type="entry name" value="STRUCTURAL MAINTENANCE OF CHROMOSOMES SMC FAMILY MEMBER"/>
    <property type="match status" value="1"/>
</dbReference>
<evidence type="ECO:0000313" key="13">
    <source>
        <dbReference type="EMBL" id="GAA0175170.1"/>
    </source>
</evidence>
<dbReference type="GO" id="GO:0008278">
    <property type="term" value="C:cohesin complex"/>
    <property type="evidence" value="ECO:0007669"/>
    <property type="project" value="InterPro"/>
</dbReference>
<evidence type="ECO:0000256" key="3">
    <source>
        <dbReference type="ARBA" id="ARBA00005597"/>
    </source>
</evidence>
<protein>
    <recommendedName>
        <fullName evidence="15">Structural maintenance of chromosomes protein 1</fullName>
    </recommendedName>
</protein>
<sequence length="578" mass="67517">MPARIEFIPGKIHRLELENFKSYKGFQTIGPFFDFTAIIGPNGAGKSNLMDAISFVLGVRTGQLRGAQLKDLIYAFEDKDKEQKGRKAFVRLVYQLVDGTEIQFTRVISGAGGSEYRVNGRTVNWEEYNQKLKSIGVLIKARNFLVFQGDVESIAQKNPRELTALLEQISGSEEYKRQYEELEEEKAKAEEVTALAYQKRKTIAMELKQKKEQKEEAEKHLRLQEQLKSLKQEHYLWQLFTIENDIEKINEDLVDEEASRRKIVDELDNYEREAAIKKKERNKYSKEIANFERKISEKKSRLDKNQPEVLKLKEELSRISSKIRSSSKEIDKKKEEKRKHLVEVKKLQNDLQDITKQLDDLREKGQDTGGKLQLAESQLEIYHQIKEEAGMKTAKLRDEKEVLDRQQNVDIEAHKNLEENIQQMQNRKEELESQEIQMQNRLKKLVDAVKKHKEELTKARKEHTDVKDKLSGLRLKHDMLKTKINDVENQLRELKADRHENERDSRLSQAVETLKRLFPGVHGRMTDLCRPTQKKYNLAVTVAMGRYMDAVVVEDEQTGKECIKVLYMLILLFIVTPF</sequence>
<evidence type="ECO:0000256" key="9">
    <source>
        <dbReference type="ARBA" id="ARBA00023306"/>
    </source>
</evidence>
<keyword evidence="4" id="KW-0158">Chromosome</keyword>
<dbReference type="GO" id="GO:0016887">
    <property type="term" value="F:ATP hydrolysis activity"/>
    <property type="evidence" value="ECO:0007669"/>
    <property type="project" value="InterPro"/>
</dbReference>
<dbReference type="EMBL" id="BAABME010009442">
    <property type="protein sequence ID" value="GAA0175170.1"/>
    <property type="molecule type" value="Genomic_DNA"/>
</dbReference>
<keyword evidence="9" id="KW-0131">Cell cycle</keyword>
<keyword evidence="14" id="KW-1185">Reference proteome</keyword>
<comment type="subcellular location">
    <subcellularLocation>
        <location evidence="2">Chromosome</location>
    </subcellularLocation>
    <subcellularLocation>
        <location evidence="1">Nucleus</location>
    </subcellularLocation>
</comment>
<dbReference type="Gene3D" id="1.20.1060.20">
    <property type="match status" value="1"/>
</dbReference>
<keyword evidence="6" id="KW-0498">Mitosis</keyword>
<evidence type="ECO:0000256" key="5">
    <source>
        <dbReference type="ARBA" id="ARBA00022618"/>
    </source>
</evidence>
<keyword evidence="7 10" id="KW-0175">Coiled coil</keyword>
<evidence type="ECO:0000256" key="4">
    <source>
        <dbReference type="ARBA" id="ARBA00022454"/>
    </source>
</evidence>
<feature type="coiled-coil region" evidence="10">
    <location>
        <begin position="414"/>
        <end position="504"/>
    </location>
</feature>
<dbReference type="AlphaFoldDB" id="A0AAV3RH56"/>
<evidence type="ECO:0000256" key="1">
    <source>
        <dbReference type="ARBA" id="ARBA00004123"/>
    </source>
</evidence>
<evidence type="ECO:0000256" key="2">
    <source>
        <dbReference type="ARBA" id="ARBA00004286"/>
    </source>
</evidence>
<dbReference type="Proteomes" id="UP001454036">
    <property type="component" value="Unassembled WGS sequence"/>
</dbReference>
<dbReference type="InterPro" id="IPR010935">
    <property type="entry name" value="SMC_hinge"/>
</dbReference>
<comment type="similarity">
    <text evidence="3">Belongs to the SMC family. SMC1 subfamily.</text>
</comment>
<keyword evidence="8" id="KW-0539">Nucleus</keyword>
<feature type="coiled-coil region" evidence="10">
    <location>
        <begin position="165"/>
        <end position="364"/>
    </location>
</feature>
<evidence type="ECO:0000256" key="8">
    <source>
        <dbReference type="ARBA" id="ARBA00023242"/>
    </source>
</evidence>
<feature type="domain" description="SMC hinge" evidence="12">
    <location>
        <begin position="518"/>
        <end position="566"/>
    </location>
</feature>
<reference evidence="13 14" key="1">
    <citation type="submission" date="2024-01" db="EMBL/GenBank/DDBJ databases">
        <title>The complete chloroplast genome sequence of Lithospermum erythrorhizon: insights into the phylogenetic relationship among Boraginaceae species and the maternal lineages of purple gromwells.</title>
        <authorList>
            <person name="Okada T."/>
            <person name="Watanabe K."/>
        </authorList>
    </citation>
    <scope>NUCLEOTIDE SEQUENCE [LARGE SCALE GENOMIC DNA]</scope>
</reference>
<name>A0AAV3RH56_LITER</name>
<dbReference type="SUPFAM" id="SSF57997">
    <property type="entry name" value="Tropomyosin"/>
    <property type="match status" value="1"/>
</dbReference>
<accession>A0AAV3RH56</accession>
<dbReference type="Pfam" id="PF06470">
    <property type="entry name" value="SMC_hinge"/>
    <property type="match status" value="1"/>
</dbReference>
<dbReference type="GO" id="GO:0007062">
    <property type="term" value="P:sister chromatid cohesion"/>
    <property type="evidence" value="ECO:0007669"/>
    <property type="project" value="InterPro"/>
</dbReference>
<evidence type="ECO:0000259" key="11">
    <source>
        <dbReference type="Pfam" id="PF02463"/>
    </source>
</evidence>
<evidence type="ECO:0008006" key="15">
    <source>
        <dbReference type="Google" id="ProtNLM"/>
    </source>
</evidence>
<dbReference type="GO" id="GO:0051301">
    <property type="term" value="P:cell division"/>
    <property type="evidence" value="ECO:0007669"/>
    <property type="project" value="UniProtKB-KW"/>
</dbReference>
<dbReference type="FunFam" id="3.40.50.300:FF:000564">
    <property type="entry name" value="Structural maintenance of chromosomes 1A"/>
    <property type="match status" value="1"/>
</dbReference>
<feature type="domain" description="RecF/RecN/SMC N-terminal" evidence="11">
    <location>
        <begin position="12"/>
        <end position="140"/>
    </location>
</feature>
<organism evidence="13 14">
    <name type="scientific">Lithospermum erythrorhizon</name>
    <name type="common">Purple gromwell</name>
    <name type="synonym">Lithospermum officinale var. erythrorhizon</name>
    <dbReference type="NCBI Taxonomy" id="34254"/>
    <lineage>
        <taxon>Eukaryota</taxon>
        <taxon>Viridiplantae</taxon>
        <taxon>Streptophyta</taxon>
        <taxon>Embryophyta</taxon>
        <taxon>Tracheophyta</taxon>
        <taxon>Spermatophyta</taxon>
        <taxon>Magnoliopsida</taxon>
        <taxon>eudicotyledons</taxon>
        <taxon>Gunneridae</taxon>
        <taxon>Pentapetalae</taxon>
        <taxon>asterids</taxon>
        <taxon>lamiids</taxon>
        <taxon>Boraginales</taxon>
        <taxon>Boraginaceae</taxon>
        <taxon>Boraginoideae</taxon>
        <taxon>Lithospermeae</taxon>
        <taxon>Lithospermum</taxon>
    </lineage>
</organism>